<dbReference type="GO" id="GO:0006952">
    <property type="term" value="P:defense response"/>
    <property type="evidence" value="ECO:0007669"/>
    <property type="project" value="UniProtKB-KW"/>
</dbReference>
<dbReference type="InterPro" id="IPR032675">
    <property type="entry name" value="LRR_dom_sf"/>
</dbReference>
<dbReference type="Gene3D" id="1.10.10.10">
    <property type="entry name" value="Winged helix-like DNA-binding domain superfamily/Winged helix DNA-binding domain"/>
    <property type="match status" value="1"/>
</dbReference>
<sequence length="1284" mass="145045">MAELAAGAVNSLLGLIRNEALLLSRVRGDVRFIKDEMESMKSFLAHLARTRPPGGKHDEQVLTWMKQVEELAHDCRDSVIVLYLHRGDPEMVDQHRAASHLVELKERARDVSERRKRYDVEVPTKPSSSQAWSVASTGALEYEEDDSDNEASSMSAADDDCRQRLLEPPSPVDYCTLKLADWLNKLCGRTNMEGSVASIAIVAPDEDNMAHTIVHQAVAMTSGHFRRIFWIHQNQAGVHYSSCGIPVDILLHVLRKCKKEGTSSHLSDVQSEISRKIEEMDVDSKIRNIVAKIEELDRMIIGDNENNKTEQSKIYGDIPLEEPLGVLQQALTTLVFPASRRKQPAQVKEGNARTTLVQDETNDFEEEAIKSSVNNQAFGILGGAASGIPNKSIAAAIRETKDNLEAIKRIIKEQMWIKEIVRKIEKQLKYEHTVIVLQDETDYISRWEEIMNALSLLAHTSCLSIAVVMVRRKSQRAIDYCYLQGGPIEYPLVESYHKIVLQLTRELRSEDDKKKPRVLLGILEKCDPDEFCMKMLAHALYANPNRSYSELLMLHEALDLLKDSMGVGATSNFKKMFKFSYNDLPKDYKSCLLYLAIFPQGCIINRATIVGRWVTEGLIQKEDWCTSVDHADTCFSTLINRWFICAADIGAAEEVKSGVVGGQVHGIISKIARKERILDKRLSYHLAHHFSIFSGLQLGRSDSIQSFVHKLPEYSPQLPLVKVLHLEGCRFLEKNHSYLKNICNKMLLLKCLSLKGTDVTYLPREINNLHELEILDIRQTRVPVKETRNVLLLKLRRLLAGDTDSSASSNGIGTASRKQKSAYTSCVRIPYRIEKMQNLEVLSNVIASLDGNDLKDTRKLWQLRELGVVINDNDKHLFYLLQAIGDLKESLQSISITIAETRSEDHTSDKPLLPKDLYIRLSQPSKVLESISINGYTNKVRPLGLLAKGSSELAKVDLGGTMLKQVSLVVLYSLPKLCCIRLRDFAYNDPMLIFNKEEFEHLKCLLIDGHNMTDINFAKGAAVALEKIVLSSTNIKSLRGVGQLPMLKELELKGNELFDSFSEEGAPQESTEPKITARNITFKKEEFQHLKCFHFEDTRMIHIIFEYGAAPELEKIILCMSSTESKLTVSGSLPKLREIKVKGDKSIFLSLFFNASKINTVTLCDTLFYKGDALYKVLSCSKLTNIKFNSGSCPGLEKIIWFYNDCAIQISGMDNIGKLKELELNGNYVPHQLRKDIEAHKNKPVLRYEEPQHKDDKADENQQGAVSCLPHFTTNYFSKKKDQC</sequence>
<evidence type="ECO:0000256" key="7">
    <source>
        <dbReference type="SAM" id="MobiDB-lite"/>
    </source>
</evidence>
<dbReference type="Pfam" id="PF18052">
    <property type="entry name" value="Rx_N"/>
    <property type="match status" value="1"/>
</dbReference>
<feature type="region of interest" description="Disordered" evidence="7">
    <location>
        <begin position="113"/>
        <end position="134"/>
    </location>
</feature>
<dbReference type="InterPro" id="IPR041118">
    <property type="entry name" value="Rx_N"/>
</dbReference>
<evidence type="ECO:0000259" key="9">
    <source>
        <dbReference type="Pfam" id="PF23559"/>
    </source>
</evidence>
<evidence type="ECO:0000256" key="1">
    <source>
        <dbReference type="ARBA" id="ARBA00008894"/>
    </source>
</evidence>
<evidence type="ECO:0000259" key="8">
    <source>
        <dbReference type="Pfam" id="PF18052"/>
    </source>
</evidence>
<comment type="similarity">
    <text evidence="1">Belongs to the disease resistance NB-LRR family.</text>
</comment>
<keyword evidence="2" id="KW-0433">Leucine-rich repeat</keyword>
<keyword evidence="5" id="KW-0611">Plant defense</keyword>
<protein>
    <submittedName>
        <fullName evidence="11">Uncharacterized protein</fullName>
    </submittedName>
</protein>
<evidence type="ECO:0000259" key="10">
    <source>
        <dbReference type="Pfam" id="PF23598"/>
    </source>
</evidence>
<dbReference type="InterPro" id="IPR038005">
    <property type="entry name" value="RX-like_CC"/>
</dbReference>
<dbReference type="Gene3D" id="3.80.10.10">
    <property type="entry name" value="Ribonuclease Inhibitor"/>
    <property type="match status" value="2"/>
</dbReference>
<evidence type="ECO:0000313" key="12">
    <source>
        <dbReference type="Proteomes" id="UP000000768"/>
    </source>
</evidence>
<feature type="domain" description="Disease resistance protein winged helix" evidence="9">
    <location>
        <begin position="597"/>
        <end position="654"/>
    </location>
</feature>
<feature type="compositionally biased region" description="Polar residues" evidence="7">
    <location>
        <begin position="125"/>
        <end position="134"/>
    </location>
</feature>
<dbReference type="Proteomes" id="UP000000768">
    <property type="component" value="Chromosome 5"/>
</dbReference>
<dbReference type="PANTHER" id="PTHR23155:SF1062">
    <property type="entry name" value="OS11G0579400 PROTEIN"/>
    <property type="match status" value="1"/>
</dbReference>
<evidence type="ECO:0000256" key="2">
    <source>
        <dbReference type="ARBA" id="ARBA00022614"/>
    </source>
</evidence>
<keyword evidence="12" id="KW-1185">Reference proteome</keyword>
<dbReference type="InterPro" id="IPR058922">
    <property type="entry name" value="WHD_DRP"/>
</dbReference>
<dbReference type="OMA" id="HQESNEP"/>
<dbReference type="SUPFAM" id="SSF52058">
    <property type="entry name" value="L domain-like"/>
    <property type="match status" value="2"/>
</dbReference>
<dbReference type="Pfam" id="PF23598">
    <property type="entry name" value="LRR_14"/>
    <property type="match status" value="1"/>
</dbReference>
<dbReference type="EMBL" id="CM000764">
    <property type="protein sequence ID" value="OQU83789.1"/>
    <property type="molecule type" value="Genomic_DNA"/>
</dbReference>
<dbReference type="InParanoid" id="A0A1Z5RJM1"/>
<dbReference type="CDD" id="cd14798">
    <property type="entry name" value="RX-CC_like"/>
    <property type="match status" value="1"/>
</dbReference>
<dbReference type="InterPro" id="IPR044974">
    <property type="entry name" value="Disease_R_plants"/>
</dbReference>
<keyword evidence="6" id="KW-0175">Coiled coil</keyword>
<dbReference type="Pfam" id="PF23559">
    <property type="entry name" value="WHD_DRP"/>
    <property type="match status" value="1"/>
</dbReference>
<reference evidence="11 12" key="1">
    <citation type="journal article" date="2009" name="Nature">
        <title>The Sorghum bicolor genome and the diversification of grasses.</title>
        <authorList>
            <person name="Paterson A.H."/>
            <person name="Bowers J.E."/>
            <person name="Bruggmann R."/>
            <person name="Dubchak I."/>
            <person name="Grimwood J."/>
            <person name="Gundlach H."/>
            <person name="Haberer G."/>
            <person name="Hellsten U."/>
            <person name="Mitros T."/>
            <person name="Poliakov A."/>
            <person name="Schmutz J."/>
            <person name="Spannagl M."/>
            <person name="Tang H."/>
            <person name="Wang X."/>
            <person name="Wicker T."/>
            <person name="Bharti A.K."/>
            <person name="Chapman J."/>
            <person name="Feltus F.A."/>
            <person name="Gowik U."/>
            <person name="Grigoriev I.V."/>
            <person name="Lyons E."/>
            <person name="Maher C.A."/>
            <person name="Martis M."/>
            <person name="Narechania A."/>
            <person name="Otillar R.P."/>
            <person name="Penning B.W."/>
            <person name="Salamov A.A."/>
            <person name="Wang Y."/>
            <person name="Zhang L."/>
            <person name="Carpita N.C."/>
            <person name="Freeling M."/>
            <person name="Gingle A.R."/>
            <person name="Hash C.T."/>
            <person name="Keller B."/>
            <person name="Klein P."/>
            <person name="Kresovich S."/>
            <person name="McCann M.C."/>
            <person name="Ming R."/>
            <person name="Peterson D.G."/>
            <person name="Mehboob-ur-Rahman"/>
            <person name="Ware D."/>
            <person name="Westhoff P."/>
            <person name="Mayer K.F."/>
            <person name="Messing J."/>
            <person name="Rokhsar D.S."/>
        </authorList>
    </citation>
    <scope>NUCLEOTIDE SEQUENCE [LARGE SCALE GENOMIC DNA]</scope>
    <source>
        <strain evidence="12">cv. BTx623</strain>
    </source>
</reference>
<feature type="region of interest" description="Disordered" evidence="7">
    <location>
        <begin position="140"/>
        <end position="159"/>
    </location>
</feature>
<dbReference type="Gramene" id="OQU83789">
    <property type="protein sequence ID" value="OQU83789"/>
    <property type="gene ID" value="SORBI_3005G176300"/>
</dbReference>
<evidence type="ECO:0000256" key="6">
    <source>
        <dbReference type="ARBA" id="ARBA00023054"/>
    </source>
</evidence>
<evidence type="ECO:0000256" key="4">
    <source>
        <dbReference type="ARBA" id="ARBA00022741"/>
    </source>
</evidence>
<gene>
    <name evidence="11" type="ORF">SORBI_3005G176300</name>
</gene>
<dbReference type="Gene3D" id="1.20.5.4130">
    <property type="match status" value="1"/>
</dbReference>
<dbReference type="InterPro" id="IPR055414">
    <property type="entry name" value="LRR_R13L4/SHOC2-like"/>
</dbReference>
<dbReference type="GO" id="GO:0000166">
    <property type="term" value="F:nucleotide binding"/>
    <property type="evidence" value="ECO:0007669"/>
    <property type="project" value="UniProtKB-KW"/>
</dbReference>
<evidence type="ECO:0000313" key="11">
    <source>
        <dbReference type="EMBL" id="OQU83789.1"/>
    </source>
</evidence>
<reference evidence="12" key="2">
    <citation type="journal article" date="2018" name="Plant J.">
        <title>The Sorghum bicolor reference genome: improved assembly, gene annotations, a transcriptome atlas, and signatures of genome organization.</title>
        <authorList>
            <person name="McCormick R.F."/>
            <person name="Truong S.K."/>
            <person name="Sreedasyam A."/>
            <person name="Jenkins J."/>
            <person name="Shu S."/>
            <person name="Sims D."/>
            <person name="Kennedy M."/>
            <person name="Amirebrahimi M."/>
            <person name="Weers B.D."/>
            <person name="McKinley B."/>
            <person name="Mattison A."/>
            <person name="Morishige D.T."/>
            <person name="Grimwood J."/>
            <person name="Schmutz J."/>
            <person name="Mullet J.E."/>
        </authorList>
    </citation>
    <scope>NUCLEOTIDE SEQUENCE [LARGE SCALE GENOMIC DNA]</scope>
    <source>
        <strain evidence="12">cv. BTx623</strain>
    </source>
</reference>
<keyword evidence="4" id="KW-0547">Nucleotide-binding</keyword>
<dbReference type="InterPro" id="IPR036388">
    <property type="entry name" value="WH-like_DNA-bd_sf"/>
</dbReference>
<keyword evidence="3" id="KW-0677">Repeat</keyword>
<accession>A0A1Z5RJM1</accession>
<evidence type="ECO:0000256" key="3">
    <source>
        <dbReference type="ARBA" id="ARBA00022737"/>
    </source>
</evidence>
<proteinExistence type="inferred from homology"/>
<organism evidence="11 12">
    <name type="scientific">Sorghum bicolor</name>
    <name type="common">Sorghum</name>
    <name type="synonym">Sorghum vulgare</name>
    <dbReference type="NCBI Taxonomy" id="4558"/>
    <lineage>
        <taxon>Eukaryota</taxon>
        <taxon>Viridiplantae</taxon>
        <taxon>Streptophyta</taxon>
        <taxon>Embryophyta</taxon>
        <taxon>Tracheophyta</taxon>
        <taxon>Spermatophyta</taxon>
        <taxon>Magnoliopsida</taxon>
        <taxon>Liliopsida</taxon>
        <taxon>Poales</taxon>
        <taxon>Poaceae</taxon>
        <taxon>PACMAD clade</taxon>
        <taxon>Panicoideae</taxon>
        <taxon>Andropogonodae</taxon>
        <taxon>Andropogoneae</taxon>
        <taxon>Sorghinae</taxon>
        <taxon>Sorghum</taxon>
    </lineage>
</organism>
<dbReference type="PANTHER" id="PTHR23155">
    <property type="entry name" value="DISEASE RESISTANCE PROTEIN RP"/>
    <property type="match status" value="1"/>
</dbReference>
<feature type="compositionally biased region" description="Basic and acidic residues" evidence="7">
    <location>
        <begin position="113"/>
        <end position="122"/>
    </location>
</feature>
<feature type="domain" description="Disease resistance R13L4/SHOC-2-like LRR" evidence="10">
    <location>
        <begin position="710"/>
        <end position="1052"/>
    </location>
</feature>
<evidence type="ECO:0000256" key="5">
    <source>
        <dbReference type="ARBA" id="ARBA00022821"/>
    </source>
</evidence>
<feature type="domain" description="Disease resistance N-terminal" evidence="8">
    <location>
        <begin position="9"/>
        <end position="79"/>
    </location>
</feature>
<name>A0A1Z5RJM1_SORBI</name>